<gene>
    <name evidence="1" type="ORF">E2C01_080836</name>
</gene>
<dbReference type="EMBL" id="VSRR010070288">
    <property type="protein sequence ID" value="MPC86024.1"/>
    <property type="molecule type" value="Genomic_DNA"/>
</dbReference>
<evidence type="ECO:0000313" key="1">
    <source>
        <dbReference type="EMBL" id="MPC86024.1"/>
    </source>
</evidence>
<accession>A0A5B7J0N2</accession>
<sequence length="65" mass="6933">MANTKERCQTKAAILKEISQITPLGVITLGLRIPGLENRAAVCDAPALGFSPPARWLAGSFQLAR</sequence>
<dbReference type="Proteomes" id="UP000324222">
    <property type="component" value="Unassembled WGS sequence"/>
</dbReference>
<protein>
    <submittedName>
        <fullName evidence="1">Uncharacterized protein</fullName>
    </submittedName>
</protein>
<keyword evidence="2" id="KW-1185">Reference proteome</keyword>
<proteinExistence type="predicted"/>
<name>A0A5B7J0N2_PORTR</name>
<dbReference type="AlphaFoldDB" id="A0A5B7J0N2"/>
<organism evidence="1 2">
    <name type="scientific">Portunus trituberculatus</name>
    <name type="common">Swimming crab</name>
    <name type="synonym">Neptunus trituberculatus</name>
    <dbReference type="NCBI Taxonomy" id="210409"/>
    <lineage>
        <taxon>Eukaryota</taxon>
        <taxon>Metazoa</taxon>
        <taxon>Ecdysozoa</taxon>
        <taxon>Arthropoda</taxon>
        <taxon>Crustacea</taxon>
        <taxon>Multicrustacea</taxon>
        <taxon>Malacostraca</taxon>
        <taxon>Eumalacostraca</taxon>
        <taxon>Eucarida</taxon>
        <taxon>Decapoda</taxon>
        <taxon>Pleocyemata</taxon>
        <taxon>Brachyura</taxon>
        <taxon>Eubrachyura</taxon>
        <taxon>Portunoidea</taxon>
        <taxon>Portunidae</taxon>
        <taxon>Portuninae</taxon>
        <taxon>Portunus</taxon>
    </lineage>
</organism>
<comment type="caution">
    <text evidence="1">The sequence shown here is derived from an EMBL/GenBank/DDBJ whole genome shotgun (WGS) entry which is preliminary data.</text>
</comment>
<reference evidence="1 2" key="1">
    <citation type="submission" date="2019-05" db="EMBL/GenBank/DDBJ databases">
        <title>Another draft genome of Portunus trituberculatus and its Hox gene families provides insights of decapod evolution.</title>
        <authorList>
            <person name="Jeong J.-H."/>
            <person name="Song I."/>
            <person name="Kim S."/>
            <person name="Choi T."/>
            <person name="Kim D."/>
            <person name="Ryu S."/>
            <person name="Kim W."/>
        </authorList>
    </citation>
    <scope>NUCLEOTIDE SEQUENCE [LARGE SCALE GENOMIC DNA]</scope>
    <source>
        <tissue evidence="1">Muscle</tissue>
    </source>
</reference>
<evidence type="ECO:0000313" key="2">
    <source>
        <dbReference type="Proteomes" id="UP000324222"/>
    </source>
</evidence>